<dbReference type="EMBL" id="LCBN01000032">
    <property type="protein sequence ID" value="KKS13090.1"/>
    <property type="molecule type" value="Genomic_DNA"/>
</dbReference>
<dbReference type="AlphaFoldDB" id="A0A0G0WJU8"/>
<gene>
    <name evidence="2" type="ORF">UU67_C0032G0008</name>
</gene>
<dbReference type="SUPFAM" id="SSF143120">
    <property type="entry name" value="YefM-like"/>
    <property type="match status" value="1"/>
</dbReference>
<comment type="similarity">
    <text evidence="1">Belongs to the phD/YefM antitoxin family.</text>
</comment>
<proteinExistence type="inferred from homology"/>
<sequence>MNIPLGNFVSVSDVQRDYRKVFDKAKRTKETVMVLRDNKPDVAIIDAKVLTEKEKRLEELEIADTLRAIRISRREFKSGKLKELSIGGLAKLAE</sequence>
<comment type="caution">
    <text evidence="2">The sequence shown here is derived from an EMBL/GenBank/DDBJ whole genome shotgun (WGS) entry which is preliminary data.</text>
</comment>
<accession>A0A0G0WJU8</accession>
<organism evidence="2 3">
    <name type="scientific">Candidatus Daviesbacteria bacterium GW2011_GWB1_41_5</name>
    <dbReference type="NCBI Taxonomy" id="1618429"/>
    <lineage>
        <taxon>Bacteria</taxon>
        <taxon>Candidatus Daviesiibacteriota</taxon>
    </lineage>
</organism>
<protein>
    <submittedName>
        <fullName evidence="2">Uncharacterized protein</fullName>
    </submittedName>
</protein>
<name>A0A0G0WJU8_9BACT</name>
<dbReference type="InterPro" id="IPR036165">
    <property type="entry name" value="YefM-like_sf"/>
</dbReference>
<evidence type="ECO:0000256" key="1">
    <source>
        <dbReference type="ARBA" id="ARBA00009981"/>
    </source>
</evidence>
<evidence type="ECO:0000313" key="3">
    <source>
        <dbReference type="Proteomes" id="UP000034753"/>
    </source>
</evidence>
<evidence type="ECO:0000313" key="2">
    <source>
        <dbReference type="EMBL" id="KKS13090.1"/>
    </source>
</evidence>
<reference evidence="2 3" key="1">
    <citation type="journal article" date="2015" name="Nature">
        <title>rRNA introns, odd ribosomes, and small enigmatic genomes across a large radiation of phyla.</title>
        <authorList>
            <person name="Brown C.T."/>
            <person name="Hug L.A."/>
            <person name="Thomas B.C."/>
            <person name="Sharon I."/>
            <person name="Castelle C.J."/>
            <person name="Singh A."/>
            <person name="Wilkins M.J."/>
            <person name="Williams K.H."/>
            <person name="Banfield J.F."/>
        </authorList>
    </citation>
    <scope>NUCLEOTIDE SEQUENCE [LARGE SCALE GENOMIC DNA]</scope>
</reference>
<dbReference type="Proteomes" id="UP000034753">
    <property type="component" value="Unassembled WGS sequence"/>
</dbReference>